<dbReference type="PANTHER" id="PTHR43877:SF2">
    <property type="entry name" value="AMINOALKYLPHOSPHONATE N-ACETYLTRANSFERASE-RELATED"/>
    <property type="match status" value="1"/>
</dbReference>
<dbReference type="PANTHER" id="PTHR43877">
    <property type="entry name" value="AMINOALKYLPHOSPHONATE N-ACETYLTRANSFERASE-RELATED-RELATED"/>
    <property type="match status" value="1"/>
</dbReference>
<dbReference type="PROSITE" id="PS51186">
    <property type="entry name" value="GNAT"/>
    <property type="match status" value="1"/>
</dbReference>
<protein>
    <submittedName>
        <fullName evidence="4">Ribosomal protein S18 acetylase RimI-like enzyme</fullName>
    </submittedName>
</protein>
<keyword evidence="4" id="KW-0689">Ribosomal protein</keyword>
<proteinExistence type="predicted"/>
<dbReference type="GO" id="GO:0016747">
    <property type="term" value="F:acyltransferase activity, transferring groups other than amino-acyl groups"/>
    <property type="evidence" value="ECO:0007669"/>
    <property type="project" value="InterPro"/>
</dbReference>
<dbReference type="InterPro" id="IPR000182">
    <property type="entry name" value="GNAT_dom"/>
</dbReference>
<keyword evidence="1" id="KW-0808">Transferase</keyword>
<dbReference type="InterPro" id="IPR016181">
    <property type="entry name" value="Acyl_CoA_acyltransferase"/>
</dbReference>
<feature type="domain" description="N-acetyltransferase" evidence="3">
    <location>
        <begin position="144"/>
        <end position="282"/>
    </location>
</feature>
<dbReference type="Gene3D" id="3.40.630.30">
    <property type="match status" value="1"/>
</dbReference>
<evidence type="ECO:0000313" key="4">
    <source>
        <dbReference type="EMBL" id="MBB6097412.1"/>
    </source>
</evidence>
<gene>
    <name evidence="4" type="ORF">HNR42_000826</name>
</gene>
<dbReference type="EMBL" id="JACHHG010000002">
    <property type="protein sequence ID" value="MBB6097412.1"/>
    <property type="molecule type" value="Genomic_DNA"/>
</dbReference>
<reference evidence="4 5" key="1">
    <citation type="submission" date="2020-08" db="EMBL/GenBank/DDBJ databases">
        <title>Genomic Encyclopedia of Type Strains, Phase IV (KMG-IV): sequencing the most valuable type-strain genomes for metagenomic binning, comparative biology and taxonomic classification.</title>
        <authorList>
            <person name="Goeker M."/>
        </authorList>
    </citation>
    <scope>NUCLEOTIDE SEQUENCE [LARGE SCALE GENOMIC DNA]</scope>
    <source>
        <strain evidence="4 5">DSM 21458</strain>
    </source>
</reference>
<sequence>MIRPMRPSDVHDVITLLEWMDGSPDREVFSPEARDLEDLRWECQGKTCLVYQDDLGTVRGYAALSPYKDGFLLEGPLSNRGIVRPLLAELLRSDHRPVYAFVARDNMGVREALEEADFGAIHTTDFFVLPRRAAKLRSRMPEGLRLLPAFSVTFDQYLDLYRSSEDVWSERLSWSEEDYRRHFAKEGTYLLVLARDDEPLGFAELEIDGDEATLSYLAVHPTHRGNGYGHVLLDHAVREGFTPLEVTHLRARAHDHEGVARLLYQKHGFVPERSVVAYLLDG</sequence>
<dbReference type="Proteomes" id="UP000569951">
    <property type="component" value="Unassembled WGS sequence"/>
</dbReference>
<name>A0A841HZV6_9DEIO</name>
<organism evidence="4 5">
    <name type="scientific">Deinobacterium chartae</name>
    <dbReference type="NCBI Taxonomy" id="521158"/>
    <lineage>
        <taxon>Bacteria</taxon>
        <taxon>Thermotogati</taxon>
        <taxon>Deinococcota</taxon>
        <taxon>Deinococci</taxon>
        <taxon>Deinococcales</taxon>
        <taxon>Deinococcaceae</taxon>
        <taxon>Deinobacterium</taxon>
    </lineage>
</organism>
<dbReference type="GO" id="GO:0005840">
    <property type="term" value="C:ribosome"/>
    <property type="evidence" value="ECO:0007669"/>
    <property type="project" value="UniProtKB-KW"/>
</dbReference>
<evidence type="ECO:0000259" key="3">
    <source>
        <dbReference type="PROSITE" id="PS51186"/>
    </source>
</evidence>
<comment type="caution">
    <text evidence="4">The sequence shown here is derived from an EMBL/GenBank/DDBJ whole genome shotgun (WGS) entry which is preliminary data.</text>
</comment>
<dbReference type="RefSeq" id="WP_183984766.1">
    <property type="nucleotide sequence ID" value="NZ_JACHHG010000002.1"/>
</dbReference>
<dbReference type="InterPro" id="IPR050832">
    <property type="entry name" value="Bact_Acetyltransf"/>
</dbReference>
<accession>A0A841HZV6</accession>
<dbReference type="AlphaFoldDB" id="A0A841HZV6"/>
<evidence type="ECO:0000256" key="1">
    <source>
        <dbReference type="ARBA" id="ARBA00022679"/>
    </source>
</evidence>
<dbReference type="Pfam" id="PF00583">
    <property type="entry name" value="Acetyltransf_1"/>
    <property type="match status" value="1"/>
</dbReference>
<keyword evidence="4" id="KW-0687">Ribonucleoprotein</keyword>
<keyword evidence="2" id="KW-0012">Acyltransferase</keyword>
<dbReference type="SUPFAM" id="SSF55729">
    <property type="entry name" value="Acyl-CoA N-acyltransferases (Nat)"/>
    <property type="match status" value="1"/>
</dbReference>
<evidence type="ECO:0000313" key="5">
    <source>
        <dbReference type="Proteomes" id="UP000569951"/>
    </source>
</evidence>
<dbReference type="CDD" id="cd04301">
    <property type="entry name" value="NAT_SF"/>
    <property type="match status" value="1"/>
</dbReference>
<keyword evidence="5" id="KW-1185">Reference proteome</keyword>
<evidence type="ECO:0000256" key="2">
    <source>
        <dbReference type="ARBA" id="ARBA00023315"/>
    </source>
</evidence>